<evidence type="ECO:0000256" key="9">
    <source>
        <dbReference type="ARBA" id="ARBA00022741"/>
    </source>
</evidence>
<dbReference type="Pfam" id="PF02706">
    <property type="entry name" value="Wzz"/>
    <property type="match status" value="1"/>
</dbReference>
<keyword evidence="7 20" id="KW-0808">Transferase</keyword>
<protein>
    <recommendedName>
        <fullName evidence="4">non-specific protein-tyrosine kinase</fullName>
        <ecNumber evidence="4">2.7.10.2</ecNumber>
    </recommendedName>
</protein>
<keyword evidence="6" id="KW-0997">Cell inner membrane</keyword>
<feature type="transmembrane region" description="Helical" evidence="17">
    <location>
        <begin position="408"/>
        <end position="431"/>
    </location>
</feature>
<name>A0ABU4XIY7_9HYPH</name>
<evidence type="ECO:0000256" key="16">
    <source>
        <dbReference type="SAM" id="Coils"/>
    </source>
</evidence>
<evidence type="ECO:0000256" key="1">
    <source>
        <dbReference type="ARBA" id="ARBA00004429"/>
    </source>
</evidence>
<feature type="coiled-coil region" evidence="16">
    <location>
        <begin position="309"/>
        <end position="343"/>
    </location>
</feature>
<evidence type="ECO:0000256" key="4">
    <source>
        <dbReference type="ARBA" id="ARBA00011903"/>
    </source>
</evidence>
<keyword evidence="12 17" id="KW-1133">Transmembrane helix</keyword>
<evidence type="ECO:0000256" key="10">
    <source>
        <dbReference type="ARBA" id="ARBA00022777"/>
    </source>
</evidence>
<evidence type="ECO:0000256" key="12">
    <source>
        <dbReference type="ARBA" id="ARBA00022989"/>
    </source>
</evidence>
<dbReference type="SUPFAM" id="SSF52540">
    <property type="entry name" value="P-loop containing nucleoside triphosphate hydrolases"/>
    <property type="match status" value="1"/>
</dbReference>
<dbReference type="InterPro" id="IPR027417">
    <property type="entry name" value="P-loop_NTPase"/>
</dbReference>
<dbReference type="InterPro" id="IPR005702">
    <property type="entry name" value="Wzc-like_C"/>
</dbReference>
<dbReference type="EMBL" id="JAVIIZ010000008">
    <property type="protein sequence ID" value="MDX8473499.1"/>
    <property type="molecule type" value="Genomic_DNA"/>
</dbReference>
<gene>
    <name evidence="20" type="ORF">RFM27_15575</name>
</gene>
<evidence type="ECO:0000256" key="5">
    <source>
        <dbReference type="ARBA" id="ARBA00022475"/>
    </source>
</evidence>
<dbReference type="GO" id="GO:0004715">
    <property type="term" value="F:non-membrane spanning protein tyrosine kinase activity"/>
    <property type="evidence" value="ECO:0007669"/>
    <property type="project" value="UniProtKB-EC"/>
</dbReference>
<dbReference type="InterPro" id="IPR025669">
    <property type="entry name" value="AAA_dom"/>
</dbReference>
<reference evidence="20 21" key="1">
    <citation type="submission" date="2023-08" db="EMBL/GenBank/DDBJ databases">
        <title>Implementing the SeqCode for naming new Mesorhizobium species isolated from Vachellia karroo root nodules.</title>
        <authorList>
            <person name="Van Lill M."/>
        </authorList>
    </citation>
    <scope>NUCLEOTIDE SEQUENCE [LARGE SCALE GENOMIC DNA]</scope>
    <source>
        <strain evidence="20 21">VK23A</strain>
    </source>
</reference>
<dbReference type="Proteomes" id="UP001271780">
    <property type="component" value="Unassembled WGS sequence"/>
</dbReference>
<accession>A0ABU4XIY7</accession>
<evidence type="ECO:0000313" key="21">
    <source>
        <dbReference type="Proteomes" id="UP001271780"/>
    </source>
</evidence>
<feature type="domain" description="AAA" evidence="19">
    <location>
        <begin position="511"/>
        <end position="642"/>
    </location>
</feature>
<comment type="catalytic activity">
    <reaction evidence="15">
        <text>L-tyrosyl-[protein] + ATP = O-phospho-L-tyrosyl-[protein] + ADP + H(+)</text>
        <dbReference type="Rhea" id="RHEA:10596"/>
        <dbReference type="Rhea" id="RHEA-COMP:10136"/>
        <dbReference type="Rhea" id="RHEA-COMP:20101"/>
        <dbReference type="ChEBI" id="CHEBI:15378"/>
        <dbReference type="ChEBI" id="CHEBI:30616"/>
        <dbReference type="ChEBI" id="CHEBI:46858"/>
        <dbReference type="ChEBI" id="CHEBI:61978"/>
        <dbReference type="ChEBI" id="CHEBI:456216"/>
        <dbReference type="EC" id="2.7.10.2"/>
    </reaction>
</comment>
<dbReference type="Gene3D" id="3.40.50.300">
    <property type="entry name" value="P-loop containing nucleotide triphosphate hydrolases"/>
    <property type="match status" value="1"/>
</dbReference>
<dbReference type="InterPro" id="IPR003856">
    <property type="entry name" value="LPS_length_determ_N"/>
</dbReference>
<comment type="similarity">
    <text evidence="2">Belongs to the CpsD/CapB family.</text>
</comment>
<keyword evidence="14" id="KW-0829">Tyrosine-protein kinase</keyword>
<proteinExistence type="inferred from homology"/>
<keyword evidence="16" id="KW-0175">Coiled coil</keyword>
<evidence type="ECO:0000259" key="18">
    <source>
        <dbReference type="Pfam" id="PF02706"/>
    </source>
</evidence>
<evidence type="ECO:0000256" key="13">
    <source>
        <dbReference type="ARBA" id="ARBA00023136"/>
    </source>
</evidence>
<dbReference type="EC" id="2.7.10.2" evidence="4"/>
<dbReference type="Pfam" id="PF13614">
    <property type="entry name" value="AAA_31"/>
    <property type="match status" value="1"/>
</dbReference>
<evidence type="ECO:0000313" key="20">
    <source>
        <dbReference type="EMBL" id="MDX8473499.1"/>
    </source>
</evidence>
<evidence type="ECO:0000256" key="14">
    <source>
        <dbReference type="ARBA" id="ARBA00023137"/>
    </source>
</evidence>
<evidence type="ECO:0000256" key="17">
    <source>
        <dbReference type="SAM" id="Phobius"/>
    </source>
</evidence>
<evidence type="ECO:0000256" key="3">
    <source>
        <dbReference type="ARBA" id="ARBA00008883"/>
    </source>
</evidence>
<evidence type="ECO:0000256" key="7">
    <source>
        <dbReference type="ARBA" id="ARBA00022679"/>
    </source>
</evidence>
<feature type="coiled-coil region" evidence="16">
    <location>
        <begin position="220"/>
        <end position="247"/>
    </location>
</feature>
<organism evidence="20 21">
    <name type="scientific">Mesorhizobium dulcispinae</name>
    <dbReference type="NCBI Taxonomy" id="3072316"/>
    <lineage>
        <taxon>Bacteria</taxon>
        <taxon>Pseudomonadati</taxon>
        <taxon>Pseudomonadota</taxon>
        <taxon>Alphaproteobacteria</taxon>
        <taxon>Hyphomicrobiales</taxon>
        <taxon>Phyllobacteriaceae</taxon>
        <taxon>Mesorhizobium</taxon>
    </lineage>
</organism>
<dbReference type="InterPro" id="IPR050445">
    <property type="entry name" value="Bact_polysacc_biosynth/exp"/>
</dbReference>
<keyword evidence="11" id="KW-0067">ATP-binding</keyword>
<keyword evidence="5" id="KW-1003">Cell membrane</keyword>
<feature type="domain" description="Polysaccharide chain length determinant N-terminal" evidence="18">
    <location>
        <begin position="17"/>
        <end position="106"/>
    </location>
</feature>
<comment type="subcellular location">
    <subcellularLocation>
        <location evidence="1">Cell inner membrane</location>
        <topology evidence="1">Multi-pass membrane protein</topology>
    </subcellularLocation>
</comment>
<evidence type="ECO:0000256" key="8">
    <source>
        <dbReference type="ARBA" id="ARBA00022692"/>
    </source>
</evidence>
<keyword evidence="8 17" id="KW-0812">Transmembrane</keyword>
<keyword evidence="10" id="KW-0418">Kinase</keyword>
<evidence type="ECO:0000259" key="19">
    <source>
        <dbReference type="Pfam" id="PF13614"/>
    </source>
</evidence>
<comment type="caution">
    <text evidence="20">The sequence shown here is derived from an EMBL/GenBank/DDBJ whole genome shotgun (WGS) entry which is preliminary data.</text>
</comment>
<keyword evidence="21" id="KW-1185">Reference proteome</keyword>
<dbReference type="PANTHER" id="PTHR32309">
    <property type="entry name" value="TYROSINE-PROTEIN KINASE"/>
    <property type="match status" value="1"/>
</dbReference>
<sequence length="696" mass="75725">MASPTDNPMVIREFLPLDVREIFDFFLRRWKLVSGIAVITFGLFVAAAYVIPPSYTGGSQILLDAPIDYMTPQDYSNSDFADNPTFIESQIAVLRSASLLQHVVDSEKLTQDPKIGPAALVWLQSALGVSRVGLGNVIEIDVTVYDPQKAASLANAIAQAYVADRLKSRYEGVQKASTWLSDRAAYLRAELSRSEQAVQKFRIDHNLLATPAGSLTDQQLSELNVALINARAELSAKRAQYQQVEKLQADGGDIQSIPDVLQSVVINALRSQLSGVTRREADLKLKYGERHPDVLSAQAERRDIEGQIAAEVQRLIGNLKNEVDSAEAREASLTRALDSVSNRSEVEGQVGVQLRDLERIAAANKELFETFLSRAKLTEEKSTLLNSGVRVITDASIPGSPSFPNRPLFAALGLVFGIFFGGAGAVLRELFAAGFMAKKQIEDELAVPVLASMPRMSGWSKDVHAQPVAYLERKPLSRYSEAVRRLRLGIQATSELDPSPRLMLVTSAMPGEGKTTLVLSLACSAAADGERVLVIDADLRLSATTAFFGMADKVGLVDLLTLPVKAANAIHLDERSGISLLPAGARTRNPPALLASARMRTLLDEVRGKFDTVIIDAPPVGPAADASILARHVDKVVFVVRWRETSREAVAEGIRHLGDRSKLAGIALTMVDEPKLPRYGRYTSLESSVSDSYYLN</sequence>
<comment type="similarity">
    <text evidence="3">Belongs to the etk/wzc family.</text>
</comment>
<dbReference type="RefSeq" id="WP_320262509.1">
    <property type="nucleotide sequence ID" value="NZ_JAVIIX010000006.1"/>
</dbReference>
<evidence type="ECO:0000256" key="6">
    <source>
        <dbReference type="ARBA" id="ARBA00022519"/>
    </source>
</evidence>
<feature type="transmembrane region" description="Helical" evidence="17">
    <location>
        <begin position="30"/>
        <end position="51"/>
    </location>
</feature>
<evidence type="ECO:0000256" key="15">
    <source>
        <dbReference type="ARBA" id="ARBA00051245"/>
    </source>
</evidence>
<dbReference type="NCBIfam" id="TIGR01007">
    <property type="entry name" value="eps_fam"/>
    <property type="match status" value="1"/>
</dbReference>
<evidence type="ECO:0000256" key="2">
    <source>
        <dbReference type="ARBA" id="ARBA00007316"/>
    </source>
</evidence>
<dbReference type="CDD" id="cd05387">
    <property type="entry name" value="BY-kinase"/>
    <property type="match status" value="1"/>
</dbReference>
<evidence type="ECO:0000256" key="11">
    <source>
        <dbReference type="ARBA" id="ARBA00022840"/>
    </source>
</evidence>
<keyword evidence="9" id="KW-0547">Nucleotide-binding</keyword>
<keyword evidence="13 17" id="KW-0472">Membrane</keyword>
<dbReference type="PANTHER" id="PTHR32309:SF13">
    <property type="entry name" value="FERRIC ENTEROBACTIN TRANSPORT PROTEIN FEPE"/>
    <property type="match status" value="1"/>
</dbReference>